<evidence type="ECO:0000256" key="4">
    <source>
        <dbReference type="ARBA" id="ARBA00022679"/>
    </source>
</evidence>
<dbReference type="CDD" id="cd00082">
    <property type="entry name" value="HisKA"/>
    <property type="match status" value="1"/>
</dbReference>
<feature type="modified residue" description="4-aspartylphosphate" evidence="9">
    <location>
        <position position="523"/>
    </location>
</feature>
<evidence type="ECO:0000256" key="8">
    <source>
        <dbReference type="ARBA" id="ARBA00023012"/>
    </source>
</evidence>
<keyword evidence="6 13" id="KW-0418">Kinase</keyword>
<evidence type="ECO:0000259" key="12">
    <source>
        <dbReference type="PROSITE" id="PS50110"/>
    </source>
</evidence>
<keyword evidence="7" id="KW-0067">ATP-binding</keyword>
<dbReference type="Pfam" id="PF01590">
    <property type="entry name" value="GAF"/>
    <property type="match status" value="1"/>
</dbReference>
<keyword evidence="5" id="KW-0547">Nucleotide-binding</keyword>
<dbReference type="EMBL" id="FP565575">
    <property type="protein sequence ID" value="CBE68175.1"/>
    <property type="molecule type" value="Genomic_DNA"/>
</dbReference>
<comment type="catalytic activity">
    <reaction evidence="1">
        <text>ATP + protein L-histidine = ADP + protein N-phospho-L-histidine.</text>
        <dbReference type="EC" id="2.7.13.3"/>
    </reaction>
</comment>
<dbReference type="Pfam" id="PF00072">
    <property type="entry name" value="Response_reg"/>
    <property type="match status" value="1"/>
</dbReference>
<dbReference type="SMART" id="SM00065">
    <property type="entry name" value="GAF"/>
    <property type="match status" value="1"/>
</dbReference>
<evidence type="ECO:0000256" key="6">
    <source>
        <dbReference type="ARBA" id="ARBA00022777"/>
    </source>
</evidence>
<dbReference type="AlphaFoldDB" id="D5MEJ8"/>
<dbReference type="SMART" id="SM00448">
    <property type="entry name" value="REC"/>
    <property type="match status" value="1"/>
</dbReference>
<dbReference type="KEGG" id="mox:DAMO_1115"/>
<dbReference type="SMART" id="SM00387">
    <property type="entry name" value="HATPase_c"/>
    <property type="match status" value="1"/>
</dbReference>
<dbReference type="eggNOG" id="COG2203">
    <property type="taxonomic scope" value="Bacteria"/>
</dbReference>
<evidence type="ECO:0000256" key="9">
    <source>
        <dbReference type="PROSITE-ProRule" id="PRU00169"/>
    </source>
</evidence>
<evidence type="ECO:0000313" key="13">
    <source>
        <dbReference type="EMBL" id="CBE68175.1"/>
    </source>
</evidence>
<dbReference type="InterPro" id="IPR003661">
    <property type="entry name" value="HisK_dim/P_dom"/>
</dbReference>
<keyword evidence="10" id="KW-0175">Coiled coil</keyword>
<dbReference type="PANTHER" id="PTHR43065:SF46">
    <property type="entry name" value="C4-DICARBOXYLATE TRANSPORT SENSOR PROTEIN DCTB"/>
    <property type="match status" value="1"/>
</dbReference>
<accession>D5MEJ8</accession>
<dbReference type="GO" id="GO:0005524">
    <property type="term" value="F:ATP binding"/>
    <property type="evidence" value="ECO:0007669"/>
    <property type="project" value="UniProtKB-KW"/>
</dbReference>
<dbReference type="PANTHER" id="PTHR43065">
    <property type="entry name" value="SENSOR HISTIDINE KINASE"/>
    <property type="match status" value="1"/>
</dbReference>
<dbReference type="SUPFAM" id="SSF55874">
    <property type="entry name" value="ATPase domain of HSP90 chaperone/DNA topoisomerase II/histidine kinase"/>
    <property type="match status" value="1"/>
</dbReference>
<dbReference type="GO" id="GO:0000155">
    <property type="term" value="F:phosphorelay sensor kinase activity"/>
    <property type="evidence" value="ECO:0007669"/>
    <property type="project" value="InterPro"/>
</dbReference>
<evidence type="ECO:0000256" key="10">
    <source>
        <dbReference type="SAM" id="Coils"/>
    </source>
</evidence>
<dbReference type="CDD" id="cd00156">
    <property type="entry name" value="REC"/>
    <property type="match status" value="1"/>
</dbReference>
<dbReference type="InterPro" id="IPR036097">
    <property type="entry name" value="HisK_dim/P_sf"/>
</dbReference>
<dbReference type="SUPFAM" id="SSF55781">
    <property type="entry name" value="GAF domain-like"/>
    <property type="match status" value="1"/>
</dbReference>
<evidence type="ECO:0000256" key="3">
    <source>
        <dbReference type="ARBA" id="ARBA00022553"/>
    </source>
</evidence>
<evidence type="ECO:0000256" key="5">
    <source>
        <dbReference type="ARBA" id="ARBA00022741"/>
    </source>
</evidence>
<evidence type="ECO:0000256" key="1">
    <source>
        <dbReference type="ARBA" id="ARBA00000085"/>
    </source>
</evidence>
<evidence type="ECO:0000259" key="11">
    <source>
        <dbReference type="PROSITE" id="PS50109"/>
    </source>
</evidence>
<dbReference type="PROSITE" id="PS50110">
    <property type="entry name" value="RESPONSE_REGULATORY"/>
    <property type="match status" value="1"/>
</dbReference>
<dbReference type="InterPro" id="IPR036890">
    <property type="entry name" value="HATPase_C_sf"/>
</dbReference>
<protein>
    <recommendedName>
        <fullName evidence="2">histidine kinase</fullName>
        <ecNumber evidence="2">2.7.13.3</ecNumber>
    </recommendedName>
</protein>
<dbReference type="InterPro" id="IPR029016">
    <property type="entry name" value="GAF-like_dom_sf"/>
</dbReference>
<evidence type="ECO:0000256" key="2">
    <source>
        <dbReference type="ARBA" id="ARBA00012438"/>
    </source>
</evidence>
<dbReference type="InterPro" id="IPR003018">
    <property type="entry name" value="GAF"/>
</dbReference>
<gene>
    <name evidence="13" type="ORF">DAMO_1115</name>
</gene>
<feature type="domain" description="Response regulatory" evidence="12">
    <location>
        <begin position="474"/>
        <end position="588"/>
    </location>
</feature>
<reference evidence="13 14" key="1">
    <citation type="journal article" date="2010" name="Nature">
        <title>Nitrite-driven anaerobic methane oxidation by oxygenic bacteria.</title>
        <authorList>
            <person name="Ettwig K.F."/>
            <person name="Butler M.K."/>
            <person name="Le Paslier D."/>
            <person name="Pelletier E."/>
            <person name="Mangenot S."/>
            <person name="Kuypers M.M.M."/>
            <person name="Schreiber F."/>
            <person name="Dutilh B.E."/>
            <person name="Zedelius J."/>
            <person name="de Beer D."/>
            <person name="Gloerich J."/>
            <person name="Wessels H.J.C.T."/>
            <person name="van Allen T."/>
            <person name="Luesken F."/>
            <person name="Wu M."/>
            <person name="van de Pas-Schoonen K.T."/>
            <person name="Op den Camp H.J.M."/>
            <person name="Janssen-Megens E.M."/>
            <person name="Francoijs K-J."/>
            <person name="Stunnenberg H."/>
            <person name="Weissenbach J."/>
            <person name="Jetten M.S.M."/>
            <person name="Strous M."/>
        </authorList>
    </citation>
    <scope>NUCLEOTIDE SEQUENCE [LARGE SCALE GENOMIC DNA]</scope>
</reference>
<dbReference type="PRINTS" id="PR00344">
    <property type="entry name" value="BCTRLSENSOR"/>
</dbReference>
<evidence type="ECO:0000256" key="7">
    <source>
        <dbReference type="ARBA" id="ARBA00022840"/>
    </source>
</evidence>
<dbReference type="InterPro" id="IPR003594">
    <property type="entry name" value="HATPase_dom"/>
</dbReference>
<dbReference type="Gene3D" id="3.40.50.2300">
    <property type="match status" value="1"/>
</dbReference>
<evidence type="ECO:0000313" key="14">
    <source>
        <dbReference type="Proteomes" id="UP000006898"/>
    </source>
</evidence>
<feature type="domain" description="Histidine kinase" evidence="11">
    <location>
        <begin position="207"/>
        <end position="453"/>
    </location>
</feature>
<dbReference type="InterPro" id="IPR004358">
    <property type="entry name" value="Sig_transdc_His_kin-like_C"/>
</dbReference>
<organism evidence="13 14">
    <name type="scientific">Methylomirabilis oxygeniifera</name>
    <dbReference type="NCBI Taxonomy" id="671143"/>
    <lineage>
        <taxon>Bacteria</taxon>
        <taxon>Candidatus Methylomirabilota</taxon>
        <taxon>Candidatus Methylomirabilia</taxon>
        <taxon>Candidatus Methylomirabilales</taxon>
        <taxon>Candidatus Methylomirabilaceae</taxon>
        <taxon>Candidatus Methylomirabilis</taxon>
    </lineage>
</organism>
<dbReference type="EC" id="2.7.13.3" evidence="2"/>
<dbReference type="SMART" id="SM00388">
    <property type="entry name" value="HisKA"/>
    <property type="match status" value="1"/>
</dbReference>
<keyword evidence="3 9" id="KW-0597">Phosphoprotein</keyword>
<dbReference type="InterPro" id="IPR005467">
    <property type="entry name" value="His_kinase_dom"/>
</dbReference>
<dbReference type="Gene3D" id="3.30.450.40">
    <property type="match status" value="1"/>
</dbReference>
<feature type="coiled-coil region" evidence="10">
    <location>
        <begin position="161"/>
        <end position="188"/>
    </location>
</feature>
<keyword evidence="8" id="KW-0902">Two-component regulatory system</keyword>
<dbReference type="InterPro" id="IPR001789">
    <property type="entry name" value="Sig_transdc_resp-reg_receiver"/>
</dbReference>
<dbReference type="eggNOG" id="COG0745">
    <property type="taxonomic scope" value="Bacteria"/>
</dbReference>
<sequence length="610" mass="66491">MKHVQSLELLHASLHIREPLELRERLDRIMRTARDILGLRRLTLFLADPEGLCLRTVASTALSPGSRPIPLTDSENPVVRAYSAHAPVFWNPQMPTTRAIRLQPPYDHPVGLPSDGFLNLPLIVQGRVIGVLGVEHPEGGWILDRETIQLMELFAAQAATAIEHARLYEEARRIAAELQQKVEALAQADAALVESVRLRAMGQMASGVAHDFNNILNSILGQVQLLQTRFAQGSVHAATIKETLRLLEAAALDGAEIVRKLREFTRPAEEEAFVPMALDKVIEQVLDTTRPRWKDQAEASGRRFRIVTECASVPPILGNASELRAVVTNLLFNALDAMPQGGTVTITLRHVQRGGETAQRAEGLIVNGEWGEKRRRSERGGVVLFTMTDTGVGIPDSVKARIFDPFFTTKGTRGTGLGLSMVHGIVRRHRGEILVASEERRGTTITISLPIAVDIPTVVMSEATALPSVPYCARILVIDDDPLGVDVLMAFLQTLGHEAVVATGGPEGLRLLETNKFDLLLTDLGMPEMSGWDVAQAAKTRLPSLPVVLVTGWGDHIDPSRLAGTGVDVVLTKPYTLSDLGTGLSKAWGASTVEPRRGYNVARCNETCEV</sequence>
<proteinExistence type="predicted"/>
<dbReference type="Pfam" id="PF02518">
    <property type="entry name" value="HATPase_c"/>
    <property type="match status" value="1"/>
</dbReference>
<dbReference type="HOGENOM" id="CLU_447381_0_0_0"/>
<dbReference type="STRING" id="671143.DAMO_1115"/>
<keyword evidence="4 13" id="KW-0808">Transferase</keyword>
<dbReference type="SUPFAM" id="SSF47384">
    <property type="entry name" value="Homodimeric domain of signal transducing histidine kinase"/>
    <property type="match status" value="1"/>
</dbReference>
<dbReference type="InterPro" id="IPR011006">
    <property type="entry name" value="CheY-like_superfamily"/>
</dbReference>
<dbReference type="Gene3D" id="3.30.565.10">
    <property type="entry name" value="Histidine kinase-like ATPase, C-terminal domain"/>
    <property type="match status" value="1"/>
</dbReference>
<dbReference type="Proteomes" id="UP000006898">
    <property type="component" value="Chromosome"/>
</dbReference>
<name>D5MEJ8_METO1</name>
<dbReference type="eggNOG" id="COG4191">
    <property type="taxonomic scope" value="Bacteria"/>
</dbReference>
<dbReference type="SUPFAM" id="SSF52172">
    <property type="entry name" value="CheY-like"/>
    <property type="match status" value="1"/>
</dbReference>
<dbReference type="PROSITE" id="PS50109">
    <property type="entry name" value="HIS_KIN"/>
    <property type="match status" value="1"/>
</dbReference>
<dbReference type="Gene3D" id="1.10.287.130">
    <property type="match status" value="1"/>
</dbReference>
<dbReference type="Pfam" id="PF00512">
    <property type="entry name" value="HisKA"/>
    <property type="match status" value="1"/>
</dbReference>